<proteinExistence type="predicted"/>
<organism evidence="1 2">
    <name type="scientific">Promicromonospora thailandica</name>
    <dbReference type="NCBI Taxonomy" id="765201"/>
    <lineage>
        <taxon>Bacteria</taxon>
        <taxon>Bacillati</taxon>
        <taxon>Actinomycetota</taxon>
        <taxon>Actinomycetes</taxon>
        <taxon>Micrococcales</taxon>
        <taxon>Promicromonosporaceae</taxon>
        <taxon>Promicromonospora</taxon>
    </lineage>
</organism>
<protein>
    <submittedName>
        <fullName evidence="1">Uncharacterized protein</fullName>
    </submittedName>
</protein>
<dbReference type="Proteomes" id="UP001139493">
    <property type="component" value="Unassembled WGS sequence"/>
</dbReference>
<dbReference type="EMBL" id="JAMTCS010000008">
    <property type="protein sequence ID" value="MCP2265579.1"/>
    <property type="molecule type" value="Genomic_DNA"/>
</dbReference>
<evidence type="ECO:0000313" key="1">
    <source>
        <dbReference type="EMBL" id="MCP2265579.1"/>
    </source>
</evidence>
<keyword evidence="2" id="KW-1185">Reference proteome</keyword>
<accession>A0A9X2JZ03</accession>
<gene>
    <name evidence="1" type="ORF">APR03_002935</name>
</gene>
<comment type="caution">
    <text evidence="1">The sequence shown here is derived from an EMBL/GenBank/DDBJ whole genome shotgun (WGS) entry which is preliminary data.</text>
</comment>
<sequence>MAITVPEIVENGDFVVSLAAPEHESGQRLMLSGTIGVDGGTRADRLAATQAALDELQVVLVPLGWTVQASERGDWVRQVTPTPDPEG</sequence>
<name>A0A9X2JZ03_9MICO</name>
<dbReference type="AlphaFoldDB" id="A0A9X2JZ03"/>
<reference evidence="1" key="1">
    <citation type="submission" date="2022-06" db="EMBL/GenBank/DDBJ databases">
        <title>Genomic Encyclopedia of Archaeal and Bacterial Type Strains, Phase II (KMG-II): from individual species to whole genera.</title>
        <authorList>
            <person name="Goeker M."/>
        </authorList>
    </citation>
    <scope>NUCLEOTIDE SEQUENCE</scope>
    <source>
        <strain evidence="1">DSM 26652</strain>
    </source>
</reference>
<evidence type="ECO:0000313" key="2">
    <source>
        <dbReference type="Proteomes" id="UP001139493"/>
    </source>
</evidence>